<protein>
    <submittedName>
        <fullName evidence="1">Uncharacterized protein</fullName>
    </submittedName>
</protein>
<organism evidence="1 2">
    <name type="scientific">Pyricularia oryzae</name>
    <name type="common">Rice blast fungus</name>
    <name type="synonym">Magnaporthe oryzae</name>
    <dbReference type="NCBI Taxonomy" id="318829"/>
    <lineage>
        <taxon>Eukaryota</taxon>
        <taxon>Fungi</taxon>
        <taxon>Dikarya</taxon>
        <taxon>Ascomycota</taxon>
        <taxon>Pezizomycotina</taxon>
        <taxon>Sordariomycetes</taxon>
        <taxon>Sordariomycetidae</taxon>
        <taxon>Magnaporthales</taxon>
        <taxon>Pyriculariaceae</taxon>
        <taxon>Pyricularia</taxon>
    </lineage>
</organism>
<gene>
    <name evidence="1" type="ORF">PoMZ_05179</name>
</gene>
<accession>A0A4P7NMP0</accession>
<dbReference type="EMBL" id="CP034209">
    <property type="protein sequence ID" value="QBZ63497.1"/>
    <property type="molecule type" value="Genomic_DNA"/>
</dbReference>
<sequence length="331" mass="37908">MTFLRDLIRDERTIGAGIGLLATATIGIVYFFLEAVQDSNEVTLPPPKATYITQETEDSLQPDTLESLLGHYNYAIREVASKIVCDRALNDPATVDFLLWGITRPDYDERFRSLRTLALITDQAHLSILHTPKAYSALVRSLEFCALEFPCERMLDPHHDDYYLRDMAEKFCLMFVAQLIKKYDPELLIKARFVEKWLARQPWGEGEAERQHNYSQYVSRRLNRISEVCRLVKESYAGRKALQDAGLITKEEAAGSEVDECGNHHEAARLSLVLSITGEAIDLREVETYQPRVLEQSAEEQRLRRQHREAMVLNDGTRPLGRGDIIERGHD</sequence>
<name>A0A4P7NMP0_PYROR</name>
<proteinExistence type="predicted"/>
<evidence type="ECO:0000313" key="1">
    <source>
        <dbReference type="EMBL" id="QBZ63497.1"/>
    </source>
</evidence>
<dbReference type="Proteomes" id="UP000294847">
    <property type="component" value="Chromosome 6"/>
</dbReference>
<dbReference type="AlphaFoldDB" id="A0A4P7NMP0"/>
<evidence type="ECO:0000313" key="2">
    <source>
        <dbReference type="Proteomes" id="UP000294847"/>
    </source>
</evidence>
<reference evidence="1 2" key="1">
    <citation type="journal article" date="2019" name="Mol. Biol. Evol.">
        <title>Blast fungal genomes show frequent chromosomal changes, gene gains and losses, and effector gene turnover.</title>
        <authorList>
            <person name="Gomez Luciano L.B."/>
            <person name="Jason Tsai I."/>
            <person name="Chuma I."/>
            <person name="Tosa Y."/>
            <person name="Chen Y.H."/>
            <person name="Li J.Y."/>
            <person name="Li M.Y."/>
            <person name="Jade Lu M.Y."/>
            <person name="Nakayashiki H."/>
            <person name="Li W.H."/>
        </authorList>
    </citation>
    <scope>NUCLEOTIDE SEQUENCE [LARGE SCALE GENOMIC DNA]</scope>
    <source>
        <strain evidence="1">MZ5-1-6</strain>
    </source>
</reference>
<dbReference type="VEuPathDB" id="FungiDB:M_BR32_EuGene_00087661"/>